<evidence type="ECO:0000313" key="4">
    <source>
        <dbReference type="WBParaSite" id="HPBE_0002686201-mRNA-1"/>
    </source>
</evidence>
<reference evidence="2 3" key="1">
    <citation type="submission" date="2018-11" db="EMBL/GenBank/DDBJ databases">
        <authorList>
            <consortium name="Pathogen Informatics"/>
        </authorList>
    </citation>
    <scope>NUCLEOTIDE SEQUENCE [LARGE SCALE GENOMIC DNA]</scope>
</reference>
<name>A0A183GVZ2_HELPZ</name>
<accession>A0A3P8F198</accession>
<evidence type="ECO:0000256" key="1">
    <source>
        <dbReference type="SAM" id="MobiDB-lite"/>
    </source>
</evidence>
<protein>
    <submittedName>
        <fullName evidence="4">MATH domain-containing protein</fullName>
    </submittedName>
</protein>
<proteinExistence type="predicted"/>
<evidence type="ECO:0000313" key="2">
    <source>
        <dbReference type="EMBL" id="VDP59700.1"/>
    </source>
</evidence>
<evidence type="ECO:0000313" key="3">
    <source>
        <dbReference type="Proteomes" id="UP000050761"/>
    </source>
</evidence>
<organism evidence="3 4">
    <name type="scientific">Heligmosomoides polygyrus</name>
    <name type="common">Parasitic roundworm</name>
    <dbReference type="NCBI Taxonomy" id="6339"/>
    <lineage>
        <taxon>Eukaryota</taxon>
        <taxon>Metazoa</taxon>
        <taxon>Ecdysozoa</taxon>
        <taxon>Nematoda</taxon>
        <taxon>Chromadorea</taxon>
        <taxon>Rhabditida</taxon>
        <taxon>Rhabditina</taxon>
        <taxon>Rhabditomorpha</taxon>
        <taxon>Strongyloidea</taxon>
        <taxon>Heligmosomidae</taxon>
        <taxon>Heligmosomoides</taxon>
    </lineage>
</organism>
<reference evidence="4" key="2">
    <citation type="submission" date="2019-09" db="UniProtKB">
        <authorList>
            <consortium name="WormBaseParasite"/>
        </authorList>
    </citation>
    <scope>IDENTIFICATION</scope>
</reference>
<sequence length="96" mass="10605">MVDISDLFSSDSDSDEDEDVQLEASGGGQPQPLLVEVKKELMEEDCSVMEVPTTSTPGISWSFPILVQDEGLFKPDVVEIEKNLPNAKKREFCVKS</sequence>
<dbReference type="Proteomes" id="UP000050761">
    <property type="component" value="Unassembled WGS sequence"/>
</dbReference>
<dbReference type="AlphaFoldDB" id="A0A183GVZ2"/>
<feature type="compositionally biased region" description="Acidic residues" evidence="1">
    <location>
        <begin position="12"/>
        <end position="21"/>
    </location>
</feature>
<dbReference type="WBParaSite" id="HPBE_0002686201-mRNA-1">
    <property type="protein sequence ID" value="HPBE_0002686201-mRNA-1"/>
    <property type="gene ID" value="HPBE_0002686201"/>
</dbReference>
<feature type="compositionally biased region" description="Low complexity" evidence="1">
    <location>
        <begin position="1"/>
        <end position="11"/>
    </location>
</feature>
<feature type="region of interest" description="Disordered" evidence="1">
    <location>
        <begin position="1"/>
        <end position="31"/>
    </location>
</feature>
<dbReference type="EMBL" id="UZAH01041068">
    <property type="protein sequence ID" value="VDP59700.1"/>
    <property type="molecule type" value="Genomic_DNA"/>
</dbReference>
<keyword evidence="3" id="KW-1185">Reference proteome</keyword>
<accession>A0A183GVZ2</accession>
<gene>
    <name evidence="2" type="ORF">HPBE_LOCUS26861</name>
</gene>